<evidence type="ECO:0000313" key="2">
    <source>
        <dbReference type="EMBL" id="KAF7839067.1"/>
    </source>
</evidence>
<accession>A0A834X777</accession>
<name>A0A834X777_9FABA</name>
<comment type="caution">
    <text evidence="2">The sequence shown here is derived from an EMBL/GenBank/DDBJ whole genome shotgun (WGS) entry which is preliminary data.</text>
</comment>
<reference evidence="2" key="1">
    <citation type="submission" date="2020-09" db="EMBL/GenBank/DDBJ databases">
        <title>Genome-Enabled Discovery of Anthraquinone Biosynthesis in Senna tora.</title>
        <authorList>
            <person name="Kang S.-H."/>
            <person name="Pandey R.P."/>
            <person name="Lee C.-M."/>
            <person name="Sim J.-S."/>
            <person name="Jeong J.-T."/>
            <person name="Choi B.-S."/>
            <person name="Jung M."/>
            <person name="Ginzburg D."/>
            <person name="Zhao K."/>
            <person name="Won S.Y."/>
            <person name="Oh T.-J."/>
            <person name="Yu Y."/>
            <person name="Kim N.-H."/>
            <person name="Lee O.R."/>
            <person name="Lee T.-H."/>
            <person name="Bashyal P."/>
            <person name="Kim T.-S."/>
            <person name="Lee W.-H."/>
            <person name="Kawkins C."/>
            <person name="Kim C.-K."/>
            <person name="Kim J.S."/>
            <person name="Ahn B.O."/>
            <person name="Rhee S.Y."/>
            <person name="Sohng J.K."/>
        </authorList>
    </citation>
    <scope>NUCLEOTIDE SEQUENCE</scope>
    <source>
        <tissue evidence="2">Leaf</tissue>
    </source>
</reference>
<protein>
    <submittedName>
        <fullName evidence="2">Uncharacterized protein</fullName>
    </submittedName>
</protein>
<evidence type="ECO:0000256" key="1">
    <source>
        <dbReference type="SAM" id="MobiDB-lite"/>
    </source>
</evidence>
<feature type="compositionally biased region" description="Basic and acidic residues" evidence="1">
    <location>
        <begin position="8"/>
        <end position="20"/>
    </location>
</feature>
<dbReference type="OrthoDB" id="1719899at2759"/>
<dbReference type="EMBL" id="JAAIUW010000003">
    <property type="protein sequence ID" value="KAF7839067.1"/>
    <property type="molecule type" value="Genomic_DNA"/>
</dbReference>
<keyword evidence="3" id="KW-1185">Reference proteome</keyword>
<sequence length="88" mass="10176">MLISGDEIVSKSEHDNDSDSSHPSMPSLEDCSDLDDNIVFAERGESLVTRRALNLNFKEESLEQREKYFPHKVLDKLELRCEKHPNPY</sequence>
<gene>
    <name evidence="2" type="ORF">G2W53_007549</name>
</gene>
<organism evidence="2 3">
    <name type="scientific">Senna tora</name>
    <dbReference type="NCBI Taxonomy" id="362788"/>
    <lineage>
        <taxon>Eukaryota</taxon>
        <taxon>Viridiplantae</taxon>
        <taxon>Streptophyta</taxon>
        <taxon>Embryophyta</taxon>
        <taxon>Tracheophyta</taxon>
        <taxon>Spermatophyta</taxon>
        <taxon>Magnoliopsida</taxon>
        <taxon>eudicotyledons</taxon>
        <taxon>Gunneridae</taxon>
        <taxon>Pentapetalae</taxon>
        <taxon>rosids</taxon>
        <taxon>fabids</taxon>
        <taxon>Fabales</taxon>
        <taxon>Fabaceae</taxon>
        <taxon>Caesalpinioideae</taxon>
        <taxon>Cassia clade</taxon>
        <taxon>Senna</taxon>
    </lineage>
</organism>
<proteinExistence type="predicted"/>
<dbReference type="AlphaFoldDB" id="A0A834X777"/>
<evidence type="ECO:0000313" key="3">
    <source>
        <dbReference type="Proteomes" id="UP000634136"/>
    </source>
</evidence>
<dbReference type="Proteomes" id="UP000634136">
    <property type="component" value="Unassembled WGS sequence"/>
</dbReference>
<feature type="region of interest" description="Disordered" evidence="1">
    <location>
        <begin position="1"/>
        <end position="31"/>
    </location>
</feature>